<dbReference type="EMBL" id="KZ345481">
    <property type="protein sequence ID" value="PIO73307.1"/>
    <property type="molecule type" value="Genomic_DNA"/>
</dbReference>
<protein>
    <submittedName>
        <fullName evidence="2">Uncharacterized protein</fullName>
    </submittedName>
</protein>
<name>A0A2G9T5Y8_TELCI</name>
<evidence type="ECO:0000256" key="1">
    <source>
        <dbReference type="SAM" id="Phobius"/>
    </source>
</evidence>
<dbReference type="Proteomes" id="UP000230423">
    <property type="component" value="Unassembled WGS sequence"/>
</dbReference>
<keyword evidence="1" id="KW-1133">Transmembrane helix</keyword>
<evidence type="ECO:0000313" key="3">
    <source>
        <dbReference type="EMBL" id="PIO73307.1"/>
    </source>
</evidence>
<reference evidence="2 4" key="1">
    <citation type="submission" date="2015-09" db="EMBL/GenBank/DDBJ databases">
        <title>Draft genome of the parasitic nematode Teladorsagia circumcincta isolate WARC Sus (inbred).</title>
        <authorList>
            <person name="Mitreva M."/>
        </authorList>
    </citation>
    <scope>NUCLEOTIDE SEQUENCE [LARGE SCALE GENOMIC DNA]</scope>
    <source>
        <strain evidence="2 4">S</strain>
    </source>
</reference>
<keyword evidence="4" id="KW-1185">Reference proteome</keyword>
<keyword evidence="1" id="KW-0472">Membrane</keyword>
<gene>
    <name evidence="3" type="ORF">TELCIR_04729</name>
    <name evidence="2" type="ORF">TELCIR_25304</name>
</gene>
<organism evidence="2 4">
    <name type="scientific">Teladorsagia circumcincta</name>
    <name type="common">Brown stomach worm</name>
    <name type="synonym">Ostertagia circumcincta</name>
    <dbReference type="NCBI Taxonomy" id="45464"/>
    <lineage>
        <taxon>Eukaryota</taxon>
        <taxon>Metazoa</taxon>
        <taxon>Ecdysozoa</taxon>
        <taxon>Nematoda</taxon>
        <taxon>Chromadorea</taxon>
        <taxon>Rhabditida</taxon>
        <taxon>Rhabditina</taxon>
        <taxon>Rhabditomorpha</taxon>
        <taxon>Strongyloidea</taxon>
        <taxon>Trichostrongylidae</taxon>
        <taxon>Teladorsagia</taxon>
    </lineage>
</organism>
<dbReference type="AlphaFoldDB" id="A0A2G9T5Y8"/>
<evidence type="ECO:0000313" key="2">
    <source>
        <dbReference type="EMBL" id="PIO53363.1"/>
    </source>
</evidence>
<proteinExistence type="predicted"/>
<feature type="transmembrane region" description="Helical" evidence="1">
    <location>
        <begin position="36"/>
        <end position="53"/>
    </location>
</feature>
<sequence length="70" mass="8319">MGLPVWWNDGRMGFPVRYDGWMVASLIVNSRRTSRSWTTVFVIIYCVLLILQLKGRTVYHSYQFFSRKDV</sequence>
<dbReference type="EMBL" id="KZ414247">
    <property type="protein sequence ID" value="PIO53363.1"/>
    <property type="molecule type" value="Genomic_DNA"/>
</dbReference>
<keyword evidence="1" id="KW-0812">Transmembrane</keyword>
<evidence type="ECO:0000313" key="4">
    <source>
        <dbReference type="Proteomes" id="UP000230423"/>
    </source>
</evidence>
<accession>A0A2G9T5Y8</accession>